<feature type="transmembrane region" description="Helical" evidence="8">
    <location>
        <begin position="187"/>
        <end position="203"/>
    </location>
</feature>
<feature type="transmembrane region" description="Helical" evidence="8">
    <location>
        <begin position="233"/>
        <end position="252"/>
    </location>
</feature>
<dbReference type="InterPro" id="IPR035906">
    <property type="entry name" value="MetI-like_sf"/>
</dbReference>
<evidence type="ECO:0000256" key="1">
    <source>
        <dbReference type="ARBA" id="ARBA00004429"/>
    </source>
</evidence>
<dbReference type="NCBIfam" id="TIGR01726">
    <property type="entry name" value="HEQRo_perm_3TM"/>
    <property type="match status" value="1"/>
</dbReference>
<feature type="transmembrane region" description="Helical" evidence="8">
    <location>
        <begin position="355"/>
        <end position="375"/>
    </location>
</feature>
<dbReference type="InterPro" id="IPR043429">
    <property type="entry name" value="ArtM/GltK/GlnP/TcyL/YhdX-like"/>
</dbReference>
<dbReference type="PROSITE" id="PS50928">
    <property type="entry name" value="ABC_TM1"/>
    <property type="match status" value="1"/>
</dbReference>
<feature type="transmembrane region" description="Helical" evidence="8">
    <location>
        <begin position="44"/>
        <end position="66"/>
    </location>
</feature>
<evidence type="ECO:0000256" key="4">
    <source>
        <dbReference type="ARBA" id="ARBA00022475"/>
    </source>
</evidence>
<evidence type="ECO:0000256" key="3">
    <source>
        <dbReference type="ARBA" id="ARBA00022448"/>
    </source>
</evidence>
<dbReference type="AlphaFoldDB" id="A0A2S8S660"/>
<keyword evidence="7 8" id="KW-0472">Membrane</keyword>
<dbReference type="GO" id="GO:0006865">
    <property type="term" value="P:amino acid transport"/>
    <property type="evidence" value="ECO:0007669"/>
    <property type="project" value="TreeGrafter"/>
</dbReference>
<comment type="similarity">
    <text evidence="2">Belongs to the binding-protein-dependent transport system permease family. HisMQ subfamily.</text>
</comment>
<dbReference type="Proteomes" id="UP000238338">
    <property type="component" value="Unassembled WGS sequence"/>
</dbReference>
<feature type="transmembrane region" description="Helical" evidence="8">
    <location>
        <begin position="163"/>
        <end position="180"/>
    </location>
</feature>
<dbReference type="Gene3D" id="1.10.3720.10">
    <property type="entry name" value="MetI-like"/>
    <property type="match status" value="1"/>
</dbReference>
<feature type="transmembrane region" description="Helical" evidence="8">
    <location>
        <begin position="456"/>
        <end position="478"/>
    </location>
</feature>
<dbReference type="PANTHER" id="PTHR30614">
    <property type="entry name" value="MEMBRANE COMPONENT OF AMINO ACID ABC TRANSPORTER"/>
    <property type="match status" value="1"/>
</dbReference>
<evidence type="ECO:0000256" key="7">
    <source>
        <dbReference type="ARBA" id="ARBA00023136"/>
    </source>
</evidence>
<evidence type="ECO:0000256" key="8">
    <source>
        <dbReference type="RuleBase" id="RU363032"/>
    </source>
</evidence>
<evidence type="ECO:0000256" key="2">
    <source>
        <dbReference type="ARBA" id="ARBA00010072"/>
    </source>
</evidence>
<evidence type="ECO:0000256" key="5">
    <source>
        <dbReference type="ARBA" id="ARBA00022692"/>
    </source>
</evidence>
<protein>
    <submittedName>
        <fullName evidence="10">General L-amino acid transport system permease protein</fullName>
    </submittedName>
</protein>
<feature type="domain" description="ABC transmembrane type-1" evidence="9">
    <location>
        <begin position="284"/>
        <end position="479"/>
    </location>
</feature>
<comment type="subcellular location">
    <subcellularLocation>
        <location evidence="1">Cell inner membrane</location>
        <topology evidence="1">Multi-pass membrane protein</topology>
    </subcellularLocation>
    <subcellularLocation>
        <location evidence="8">Cell membrane</location>
        <topology evidence="8">Multi-pass membrane protein</topology>
    </subcellularLocation>
</comment>
<feature type="transmembrane region" description="Helical" evidence="8">
    <location>
        <begin position="114"/>
        <end position="134"/>
    </location>
</feature>
<keyword evidence="3 8" id="KW-0813">Transport</keyword>
<dbReference type="GO" id="GO:0022857">
    <property type="term" value="F:transmembrane transporter activity"/>
    <property type="evidence" value="ECO:0007669"/>
    <property type="project" value="InterPro"/>
</dbReference>
<dbReference type="SUPFAM" id="SSF161098">
    <property type="entry name" value="MetI-like"/>
    <property type="match status" value="1"/>
</dbReference>
<comment type="caution">
    <text evidence="10">The sequence shown here is derived from an EMBL/GenBank/DDBJ whole genome shotgun (WGS) entry which is preliminary data.</text>
</comment>
<evidence type="ECO:0000256" key="6">
    <source>
        <dbReference type="ARBA" id="ARBA00022989"/>
    </source>
</evidence>
<feature type="transmembrane region" description="Helical" evidence="8">
    <location>
        <begin position="412"/>
        <end position="436"/>
    </location>
</feature>
<keyword evidence="4" id="KW-1003">Cell membrane</keyword>
<sequence>MSDLHSESVAFVRDTMLTPQSPPASQAGAIKWLRENLFSGPMNTILTILGVGIVVYLVNLGLPWFLHSVWNANSLAECRSAITATWGPDAHGACWAMIRERWSQFMFGFYPNVFYWRPILALLLLFVALAPILFAEFSNRLTIAGGVVAALVVWLAASYGEWLPVGILAVVAAIAGLLAVQGTKWPHNLIWFPIVYAGIAFWLLWGGSIFTPIAALAGIVVGWLAFRILAPIAGNIVAVTAAVVAPVLWWYFGSEPVIDLLSRALPRVEPFWLPPVDSDQFGGFVLAFVIGLTGIAFSLPMGIVLALGRRSDMLLVKALCVGFIEFIRGVPLITLLFTASLLLNYFLPPGTNFDIILRVIIMVTLFSAAYIAEVIRGGLAALPRGQYEAADALGLDYWKAQRLIIMPQALKISIPGIVSSFIGLFKDTTLVVFVALLDPLKGITDAVRASIEWKGIYWEPYIFVGAIFFLVCFSMSRYSMYLENRLKREHR</sequence>
<feature type="transmembrane region" description="Helical" evidence="8">
    <location>
        <begin position="319"/>
        <end position="343"/>
    </location>
</feature>
<proteinExistence type="inferred from homology"/>
<evidence type="ECO:0000259" key="9">
    <source>
        <dbReference type="PROSITE" id="PS50928"/>
    </source>
</evidence>
<dbReference type="GO" id="GO:0043190">
    <property type="term" value="C:ATP-binding cassette (ABC) transporter complex"/>
    <property type="evidence" value="ECO:0007669"/>
    <property type="project" value="InterPro"/>
</dbReference>
<accession>A0A2S8S660</accession>
<dbReference type="PANTHER" id="PTHR30614:SF41">
    <property type="entry name" value="INNER MEMBRANE AMINO-ACID ABC TRANSPORTER PERMEASE PROTEIN YHDY"/>
    <property type="match status" value="1"/>
</dbReference>
<reference evidence="10 11" key="1">
    <citation type="submission" date="2018-02" db="EMBL/GenBank/DDBJ databases">
        <title>Genomic Encyclopedia of Archaeal and Bacterial Type Strains, Phase II (KMG-II): from individual species to whole genera.</title>
        <authorList>
            <person name="Goeker M."/>
        </authorList>
    </citation>
    <scope>NUCLEOTIDE SEQUENCE [LARGE SCALE GENOMIC DNA]</scope>
    <source>
        <strain evidence="10 11">DSM 18921</strain>
    </source>
</reference>
<organism evidence="10 11">
    <name type="scientific">Albidovulum denitrificans</name>
    <dbReference type="NCBI Taxonomy" id="404881"/>
    <lineage>
        <taxon>Bacteria</taxon>
        <taxon>Pseudomonadati</taxon>
        <taxon>Pseudomonadota</taxon>
        <taxon>Alphaproteobacteria</taxon>
        <taxon>Rhodobacterales</taxon>
        <taxon>Paracoccaceae</taxon>
        <taxon>Albidovulum</taxon>
    </lineage>
</organism>
<dbReference type="InterPro" id="IPR010065">
    <property type="entry name" value="AA_ABC_transptr_permease_3TM"/>
</dbReference>
<dbReference type="CDD" id="cd06261">
    <property type="entry name" value="TM_PBP2"/>
    <property type="match status" value="1"/>
</dbReference>
<keyword evidence="11" id="KW-1185">Reference proteome</keyword>
<evidence type="ECO:0000313" key="11">
    <source>
        <dbReference type="Proteomes" id="UP000238338"/>
    </source>
</evidence>
<feature type="transmembrane region" description="Helical" evidence="8">
    <location>
        <begin position="141"/>
        <end position="157"/>
    </location>
</feature>
<dbReference type="Pfam" id="PF00528">
    <property type="entry name" value="BPD_transp_1"/>
    <property type="match status" value="1"/>
</dbReference>
<keyword evidence="5 8" id="KW-0812">Transmembrane</keyword>
<keyword evidence="6 8" id="KW-1133">Transmembrane helix</keyword>
<dbReference type="InterPro" id="IPR000515">
    <property type="entry name" value="MetI-like"/>
</dbReference>
<gene>
    <name evidence="10" type="ORF">LX70_02528</name>
</gene>
<evidence type="ECO:0000313" key="10">
    <source>
        <dbReference type="EMBL" id="PQV56263.1"/>
    </source>
</evidence>
<dbReference type="EMBL" id="PVEP01000005">
    <property type="protein sequence ID" value="PQV56263.1"/>
    <property type="molecule type" value="Genomic_DNA"/>
</dbReference>
<feature type="transmembrane region" description="Helical" evidence="8">
    <location>
        <begin position="281"/>
        <end position="307"/>
    </location>
</feature>
<name>A0A2S8S660_9RHOB</name>